<comment type="similarity">
    <text evidence="3">Belongs to the PNP/MTAP phosphorylase family. MTAP subfamily.</text>
</comment>
<evidence type="ECO:0000313" key="6">
    <source>
        <dbReference type="EMBL" id="RTR13108.1"/>
    </source>
</evidence>
<organism evidence="6 7">
    <name type="scientific">Azospirillum griseum</name>
    <dbReference type="NCBI Taxonomy" id="2496639"/>
    <lineage>
        <taxon>Bacteria</taxon>
        <taxon>Pseudomonadati</taxon>
        <taxon>Pseudomonadota</taxon>
        <taxon>Alphaproteobacteria</taxon>
        <taxon>Rhodospirillales</taxon>
        <taxon>Azospirillaceae</taxon>
        <taxon>Azospirillum</taxon>
    </lineage>
</organism>
<name>A0A3S0K752_9PROT</name>
<evidence type="ECO:0000256" key="1">
    <source>
        <dbReference type="ARBA" id="ARBA00022676"/>
    </source>
</evidence>
<dbReference type="GO" id="GO:0005829">
    <property type="term" value="C:cytosol"/>
    <property type="evidence" value="ECO:0007669"/>
    <property type="project" value="TreeGrafter"/>
</dbReference>
<dbReference type="InterPro" id="IPR035994">
    <property type="entry name" value="Nucleoside_phosphorylase_sf"/>
</dbReference>
<dbReference type="InterPro" id="IPR000845">
    <property type="entry name" value="Nucleoside_phosphorylase_d"/>
</dbReference>
<sequence>MKGPSTTSPQLPRHGRGHRHSPGSINYRANIDALKRAGVTDLLSVSACGSLREDMPPSSFVIVDQFVDHTVARSSSFFGEGLVAHVSMAQPTCGRLGSMVYGCADEAAIPVRRGGTYLAMEGPQFSSLAESRIYRAWGCDVIGMTNMPEAKLAREAEMCFLTVAMVTDFDCWHPDHAHVQVADIVRVLGENAENAKRLIRALAPRLREARPTPCPHGCDRALEGALVTSPGARSADMVAKLDAVAGRVLRL</sequence>
<evidence type="ECO:0000256" key="2">
    <source>
        <dbReference type="ARBA" id="ARBA00022679"/>
    </source>
</evidence>
<keyword evidence="3" id="KW-0660">Purine salvage</keyword>
<comment type="caution">
    <text evidence="3">Lacks conserved residue(s) required for the propagation of feature annotation.</text>
</comment>
<protein>
    <recommendedName>
        <fullName evidence="3">S-methyl-5'-thioadenosine phosphorylase</fullName>
        <ecNumber evidence="3">2.4.2.28</ecNumber>
    </recommendedName>
    <alternativeName>
        <fullName evidence="3">5'-methylthioadenosine phosphorylase</fullName>
        <shortName evidence="3">MTA phosphorylase</shortName>
        <shortName evidence="3">MTAP</shortName>
    </alternativeName>
</protein>
<feature type="domain" description="Nucleoside phosphorylase" evidence="5">
    <location>
        <begin position="13"/>
        <end position="202"/>
    </location>
</feature>
<dbReference type="Proteomes" id="UP000277007">
    <property type="component" value="Unassembled WGS sequence"/>
</dbReference>
<feature type="binding site" evidence="3">
    <location>
        <begin position="46"/>
        <end position="47"/>
    </location>
    <ligand>
        <name>phosphate</name>
        <dbReference type="ChEBI" id="CHEBI:43474"/>
    </ligand>
</feature>
<dbReference type="GO" id="GO:0006166">
    <property type="term" value="P:purine ribonucleoside salvage"/>
    <property type="evidence" value="ECO:0007669"/>
    <property type="project" value="UniProtKB-KW"/>
</dbReference>
<dbReference type="Pfam" id="PF01048">
    <property type="entry name" value="PNP_UDP_1"/>
    <property type="match status" value="1"/>
</dbReference>
<dbReference type="Gene3D" id="3.40.50.1580">
    <property type="entry name" value="Nucleoside phosphorylase domain"/>
    <property type="match status" value="1"/>
</dbReference>
<dbReference type="PANTHER" id="PTHR42679">
    <property type="entry name" value="S-METHYL-5'-THIOADENOSINE PHOSPHORYLASE"/>
    <property type="match status" value="1"/>
</dbReference>
<feature type="binding site" evidence="3">
    <location>
        <position position="145"/>
    </location>
    <ligand>
        <name>phosphate</name>
        <dbReference type="ChEBI" id="CHEBI:43474"/>
    </ligand>
</feature>
<dbReference type="GO" id="GO:0017061">
    <property type="term" value="F:S-methyl-5-thioadenosine phosphorylase activity"/>
    <property type="evidence" value="ECO:0007669"/>
    <property type="project" value="UniProtKB-UniRule"/>
</dbReference>
<proteinExistence type="inferred from homology"/>
<feature type="site" description="Important for substrate specificity" evidence="3">
    <location>
        <position position="126"/>
    </location>
</feature>
<evidence type="ECO:0000256" key="4">
    <source>
        <dbReference type="SAM" id="MobiDB-lite"/>
    </source>
</evidence>
<dbReference type="HAMAP" id="MF_01963">
    <property type="entry name" value="MTAP"/>
    <property type="match status" value="1"/>
</dbReference>
<feature type="compositionally biased region" description="Polar residues" evidence="4">
    <location>
        <begin position="1"/>
        <end position="10"/>
    </location>
</feature>
<feature type="binding site" evidence="3">
    <location>
        <begin position="168"/>
        <end position="170"/>
    </location>
    <ligand>
        <name>substrate</name>
    </ligand>
</feature>
<feature type="binding site" evidence="3">
    <location>
        <begin position="13"/>
        <end position="14"/>
    </location>
    <ligand>
        <name>phosphate</name>
        <dbReference type="ChEBI" id="CHEBI:43474"/>
    </ligand>
</feature>
<dbReference type="EMBL" id="RXMA01000047">
    <property type="protein sequence ID" value="RTR13108.1"/>
    <property type="molecule type" value="Genomic_DNA"/>
</dbReference>
<keyword evidence="7" id="KW-1185">Reference proteome</keyword>
<gene>
    <name evidence="3" type="primary">mtnP</name>
    <name evidence="6" type="ORF">EJ903_24900</name>
</gene>
<keyword evidence="2 3" id="KW-0808">Transferase</keyword>
<dbReference type="SUPFAM" id="SSF53167">
    <property type="entry name" value="Purine and uridine phosphorylases"/>
    <property type="match status" value="1"/>
</dbReference>
<reference evidence="6 7" key="1">
    <citation type="submission" date="2018-12" db="EMBL/GenBank/DDBJ databases">
        <authorList>
            <person name="Yang Y."/>
        </authorList>
    </citation>
    <scope>NUCLEOTIDE SEQUENCE [LARGE SCALE GENOMIC DNA]</scope>
    <source>
        <strain evidence="6 7">L-25-5w-1</strain>
    </source>
</reference>
<dbReference type="UniPathway" id="UPA00904">
    <property type="reaction ID" value="UER00873"/>
</dbReference>
<dbReference type="EC" id="2.4.2.28" evidence="3"/>
<dbReference type="PANTHER" id="PTHR42679:SF2">
    <property type="entry name" value="S-METHYL-5'-THIOADENOSINE PHOSPHORYLASE"/>
    <property type="match status" value="1"/>
</dbReference>
<feature type="site" description="Important for substrate specificity" evidence="3">
    <location>
        <position position="181"/>
    </location>
</feature>
<dbReference type="OrthoDB" id="1523230at2"/>
<keyword evidence="1 3" id="KW-0328">Glycosyltransferase</keyword>
<comment type="function">
    <text evidence="3">Catalyzes the reversible phosphorylation of S-methyl-5'-thioadenosine (MTA) to adenine and 5-methylthioribose-1-phosphate. Involved in the breakdown of MTA, a major by-product of polyamine biosynthesis. Responsible for the first step in the methionine salvage pathway after MTA has been generated from S-adenosylmethionine. Has broad substrate specificity with 6-aminopurine nucleosides as preferred substrates.</text>
</comment>
<dbReference type="GO" id="GO:0019509">
    <property type="term" value="P:L-methionine salvage from methylthioadenosine"/>
    <property type="evidence" value="ECO:0007669"/>
    <property type="project" value="UniProtKB-UniRule"/>
</dbReference>
<feature type="region of interest" description="Disordered" evidence="4">
    <location>
        <begin position="1"/>
        <end position="25"/>
    </location>
</feature>
<dbReference type="InterPro" id="IPR010044">
    <property type="entry name" value="MTAP"/>
</dbReference>
<comment type="caution">
    <text evidence="6">The sequence shown here is derived from an EMBL/GenBank/DDBJ whole genome shotgun (WGS) entry which is preliminary data.</text>
</comment>
<dbReference type="AlphaFoldDB" id="A0A3S0K752"/>
<feature type="binding site" evidence="3">
    <location>
        <position position="144"/>
    </location>
    <ligand>
        <name>substrate</name>
    </ligand>
</feature>
<comment type="pathway">
    <text evidence="3">Amino-acid biosynthesis; L-methionine biosynthesis via salvage pathway; S-methyl-5-thio-alpha-D-ribose 1-phosphate from S-methyl-5'-thioadenosine (phosphorylase route): step 1/1.</text>
</comment>
<evidence type="ECO:0000259" key="5">
    <source>
        <dbReference type="Pfam" id="PF01048"/>
    </source>
</evidence>
<dbReference type="CDD" id="cd09010">
    <property type="entry name" value="MTAP_SsMTAPII_like_MTIP"/>
    <property type="match status" value="1"/>
</dbReference>
<comment type="catalytic activity">
    <reaction evidence="3">
        <text>S-methyl-5'-thioadenosine + phosphate = 5-(methylsulfanyl)-alpha-D-ribose 1-phosphate + adenine</text>
        <dbReference type="Rhea" id="RHEA:11852"/>
        <dbReference type="ChEBI" id="CHEBI:16708"/>
        <dbReference type="ChEBI" id="CHEBI:17509"/>
        <dbReference type="ChEBI" id="CHEBI:43474"/>
        <dbReference type="ChEBI" id="CHEBI:58533"/>
        <dbReference type="EC" id="2.4.2.28"/>
    </reaction>
</comment>
<accession>A0A3S0K752</accession>
<comment type="subunit">
    <text evidence="3">Homohexamer. Dimer of a homotrimer.</text>
</comment>
<evidence type="ECO:0000256" key="3">
    <source>
        <dbReference type="HAMAP-Rule" id="MF_01963"/>
    </source>
</evidence>
<evidence type="ECO:0000313" key="7">
    <source>
        <dbReference type="Proteomes" id="UP000277007"/>
    </source>
</evidence>